<evidence type="ECO:0000313" key="2">
    <source>
        <dbReference type="Proteomes" id="UP000619545"/>
    </source>
</evidence>
<name>A0A832TEV9_9EURY</name>
<sequence length="78" mass="8564">MSTTPLPNAEEVGRELGIPVHVHRIPKDPTSIGNLDWDGISRDVRSADVLVIQRMGTVPTAFTRELSRRTLGTALDDN</sequence>
<protein>
    <submittedName>
        <fullName evidence="1">Uncharacterized protein</fullName>
    </submittedName>
</protein>
<dbReference type="AlphaFoldDB" id="A0A832TEV9"/>
<proteinExistence type="predicted"/>
<dbReference type="EMBL" id="DUJS01000001">
    <property type="protein sequence ID" value="HII69674.1"/>
    <property type="molecule type" value="Genomic_DNA"/>
</dbReference>
<dbReference type="RefSeq" id="WP_011019410.1">
    <property type="nucleotide sequence ID" value="NZ_DUJS01000001.1"/>
</dbReference>
<comment type="caution">
    <text evidence="1">The sequence shown here is derived from an EMBL/GenBank/DDBJ whole genome shotgun (WGS) entry which is preliminary data.</text>
</comment>
<accession>A0A832TEV9</accession>
<evidence type="ECO:0000313" key="1">
    <source>
        <dbReference type="EMBL" id="HII69674.1"/>
    </source>
</evidence>
<dbReference type="GeneID" id="1477143"/>
<organism evidence="1 2">
    <name type="scientific">Methanopyrus kandleri</name>
    <dbReference type="NCBI Taxonomy" id="2320"/>
    <lineage>
        <taxon>Archaea</taxon>
        <taxon>Methanobacteriati</taxon>
        <taxon>Methanobacteriota</taxon>
        <taxon>Methanomada group</taxon>
        <taxon>Methanopyri</taxon>
        <taxon>Methanopyrales</taxon>
        <taxon>Methanopyraceae</taxon>
        <taxon>Methanopyrus</taxon>
    </lineage>
</organism>
<reference evidence="1" key="1">
    <citation type="journal article" date="2020" name="bioRxiv">
        <title>A rank-normalized archaeal taxonomy based on genome phylogeny resolves widespread incomplete and uneven classifications.</title>
        <authorList>
            <person name="Rinke C."/>
            <person name="Chuvochina M."/>
            <person name="Mussig A.J."/>
            <person name="Chaumeil P.-A."/>
            <person name="Waite D.W."/>
            <person name="Whitman W.B."/>
            <person name="Parks D.H."/>
            <person name="Hugenholtz P."/>
        </authorList>
    </citation>
    <scope>NUCLEOTIDE SEQUENCE</scope>
    <source>
        <strain evidence="1">UBA8853</strain>
    </source>
</reference>
<dbReference type="Proteomes" id="UP000619545">
    <property type="component" value="Unassembled WGS sequence"/>
</dbReference>
<gene>
    <name evidence="1" type="ORF">HA336_00385</name>
</gene>